<evidence type="ECO:0000256" key="4">
    <source>
        <dbReference type="ARBA" id="ARBA00022617"/>
    </source>
</evidence>
<dbReference type="Gene3D" id="1.10.630.10">
    <property type="entry name" value="Cytochrome P450"/>
    <property type="match status" value="1"/>
</dbReference>
<evidence type="ECO:0000256" key="8">
    <source>
        <dbReference type="ARBA" id="ARBA00023002"/>
    </source>
</evidence>
<dbReference type="OrthoDB" id="1470350at2759"/>
<dbReference type="Proteomes" id="UP000541444">
    <property type="component" value="Unassembled WGS sequence"/>
</dbReference>
<comment type="cofactor">
    <cofactor evidence="1">
        <name>heme</name>
        <dbReference type="ChEBI" id="CHEBI:30413"/>
    </cofactor>
</comment>
<sequence>MLFLVMEEFRGGLDGAYGVVFKAEVGAVLYIIWWTPKKLERALRKQGIEGPPFKLFFGNIKENFGMAKEARLMISITELLHNNTGKLSVIWYGAVPRVTIMEPDLIRDVLSNKFGHFPKVKHIPLVRLIATGLANYEGEQWAKHRRILNPAFHQEKLKRMLPAFYTSCTKLVSKWDTLITAKEGSCELDIWPELQNFTGDAISRTAFGSSFEEGRRIFQLQTEQAELAIQAIQSVYIPGYRYAYNSYIF</sequence>
<dbReference type="InterPro" id="IPR036396">
    <property type="entry name" value="Cyt_P450_sf"/>
</dbReference>
<keyword evidence="8" id="KW-0560">Oxidoreductase</keyword>
<protein>
    <submittedName>
        <fullName evidence="12">Uncharacterized protein</fullName>
    </submittedName>
</protein>
<comment type="subcellular location">
    <subcellularLocation>
        <location evidence="2">Membrane</location>
    </subcellularLocation>
</comment>
<keyword evidence="9" id="KW-0408">Iron</keyword>
<evidence type="ECO:0000256" key="9">
    <source>
        <dbReference type="ARBA" id="ARBA00023004"/>
    </source>
</evidence>
<evidence type="ECO:0000313" key="13">
    <source>
        <dbReference type="Proteomes" id="UP000541444"/>
    </source>
</evidence>
<evidence type="ECO:0000256" key="6">
    <source>
        <dbReference type="ARBA" id="ARBA00022723"/>
    </source>
</evidence>
<evidence type="ECO:0000256" key="11">
    <source>
        <dbReference type="ARBA" id="ARBA00023136"/>
    </source>
</evidence>
<dbReference type="GO" id="GO:0004497">
    <property type="term" value="F:monooxygenase activity"/>
    <property type="evidence" value="ECO:0007669"/>
    <property type="project" value="UniProtKB-KW"/>
</dbReference>
<dbReference type="Pfam" id="PF00067">
    <property type="entry name" value="p450"/>
    <property type="match status" value="1"/>
</dbReference>
<dbReference type="GO" id="GO:0016020">
    <property type="term" value="C:membrane"/>
    <property type="evidence" value="ECO:0007669"/>
    <property type="project" value="UniProtKB-SubCell"/>
</dbReference>
<evidence type="ECO:0000256" key="2">
    <source>
        <dbReference type="ARBA" id="ARBA00004370"/>
    </source>
</evidence>
<evidence type="ECO:0000256" key="1">
    <source>
        <dbReference type="ARBA" id="ARBA00001971"/>
    </source>
</evidence>
<gene>
    <name evidence="12" type="ORF">GIB67_025730</name>
</gene>
<dbReference type="PANTHER" id="PTHR24282">
    <property type="entry name" value="CYTOCHROME P450 FAMILY MEMBER"/>
    <property type="match status" value="1"/>
</dbReference>
<keyword evidence="11" id="KW-0472">Membrane</keyword>
<dbReference type="PRINTS" id="PR00464">
    <property type="entry name" value="EP450II"/>
</dbReference>
<dbReference type="GO" id="GO:0044550">
    <property type="term" value="P:secondary metabolite biosynthetic process"/>
    <property type="evidence" value="ECO:0007669"/>
    <property type="project" value="UniProtKB-ARBA"/>
</dbReference>
<keyword evidence="6" id="KW-0479">Metal-binding</keyword>
<dbReference type="InterPro" id="IPR002402">
    <property type="entry name" value="Cyt_P450_E_grp-II"/>
</dbReference>
<accession>A0A7J7PAR7</accession>
<evidence type="ECO:0000256" key="3">
    <source>
        <dbReference type="ARBA" id="ARBA00010617"/>
    </source>
</evidence>
<evidence type="ECO:0000313" key="12">
    <source>
        <dbReference type="EMBL" id="KAF6176545.1"/>
    </source>
</evidence>
<dbReference type="GO" id="GO:0016705">
    <property type="term" value="F:oxidoreductase activity, acting on paired donors, with incorporation or reduction of molecular oxygen"/>
    <property type="evidence" value="ECO:0007669"/>
    <property type="project" value="InterPro"/>
</dbReference>
<evidence type="ECO:0000256" key="7">
    <source>
        <dbReference type="ARBA" id="ARBA00022989"/>
    </source>
</evidence>
<name>A0A7J7PAR7_9MAGN</name>
<dbReference type="GO" id="GO:0020037">
    <property type="term" value="F:heme binding"/>
    <property type="evidence" value="ECO:0007669"/>
    <property type="project" value="InterPro"/>
</dbReference>
<comment type="caution">
    <text evidence="12">The sequence shown here is derived from an EMBL/GenBank/DDBJ whole genome shotgun (WGS) entry which is preliminary data.</text>
</comment>
<dbReference type="SUPFAM" id="SSF48264">
    <property type="entry name" value="Cytochrome P450"/>
    <property type="match status" value="1"/>
</dbReference>
<keyword evidence="13" id="KW-1185">Reference proteome</keyword>
<evidence type="ECO:0000256" key="10">
    <source>
        <dbReference type="ARBA" id="ARBA00023033"/>
    </source>
</evidence>
<dbReference type="InterPro" id="IPR050665">
    <property type="entry name" value="Cytochrome_P450_Monooxygen"/>
</dbReference>
<dbReference type="EMBL" id="JACGCM010000073">
    <property type="protein sequence ID" value="KAF6176545.1"/>
    <property type="molecule type" value="Genomic_DNA"/>
</dbReference>
<dbReference type="AlphaFoldDB" id="A0A7J7PAR7"/>
<evidence type="ECO:0000256" key="5">
    <source>
        <dbReference type="ARBA" id="ARBA00022692"/>
    </source>
</evidence>
<reference evidence="12 13" key="1">
    <citation type="journal article" date="2020" name="IScience">
        <title>Genome Sequencing of the Endangered Kingdonia uniflora (Circaeasteraceae, Ranunculales) Reveals Potential Mechanisms of Evolutionary Specialization.</title>
        <authorList>
            <person name="Sun Y."/>
            <person name="Deng T."/>
            <person name="Zhang A."/>
            <person name="Moore M.J."/>
            <person name="Landis J.B."/>
            <person name="Lin N."/>
            <person name="Zhang H."/>
            <person name="Zhang X."/>
            <person name="Huang J."/>
            <person name="Zhang X."/>
            <person name="Sun H."/>
            <person name="Wang H."/>
        </authorList>
    </citation>
    <scope>NUCLEOTIDE SEQUENCE [LARGE SCALE GENOMIC DNA]</scope>
    <source>
        <strain evidence="12">TB1705</strain>
        <tissue evidence="12">Leaf</tissue>
    </source>
</reference>
<keyword evidence="7" id="KW-1133">Transmembrane helix</keyword>
<keyword evidence="5" id="KW-0812">Transmembrane</keyword>
<dbReference type="InterPro" id="IPR001128">
    <property type="entry name" value="Cyt_P450"/>
</dbReference>
<keyword evidence="10" id="KW-0503">Monooxygenase</keyword>
<proteinExistence type="inferred from homology"/>
<organism evidence="12 13">
    <name type="scientific">Kingdonia uniflora</name>
    <dbReference type="NCBI Taxonomy" id="39325"/>
    <lineage>
        <taxon>Eukaryota</taxon>
        <taxon>Viridiplantae</taxon>
        <taxon>Streptophyta</taxon>
        <taxon>Embryophyta</taxon>
        <taxon>Tracheophyta</taxon>
        <taxon>Spermatophyta</taxon>
        <taxon>Magnoliopsida</taxon>
        <taxon>Ranunculales</taxon>
        <taxon>Circaeasteraceae</taxon>
        <taxon>Kingdonia</taxon>
    </lineage>
</organism>
<comment type="similarity">
    <text evidence="3">Belongs to the cytochrome P450 family.</text>
</comment>
<keyword evidence="4" id="KW-0349">Heme</keyword>
<dbReference type="PANTHER" id="PTHR24282:SF255">
    <property type="entry name" value="CYTOCHROME P450 72A11-RELATED"/>
    <property type="match status" value="1"/>
</dbReference>
<dbReference type="GO" id="GO:0005506">
    <property type="term" value="F:iron ion binding"/>
    <property type="evidence" value="ECO:0007669"/>
    <property type="project" value="InterPro"/>
</dbReference>